<keyword evidence="4" id="KW-1185">Reference proteome</keyword>
<evidence type="ECO:0000313" key="4">
    <source>
        <dbReference type="Proteomes" id="UP000626026"/>
    </source>
</evidence>
<dbReference type="EMBL" id="JACTVA010000007">
    <property type="protein sequence ID" value="MBC9206383.1"/>
    <property type="molecule type" value="Genomic_DNA"/>
</dbReference>
<feature type="region of interest" description="Disordered" evidence="1">
    <location>
        <begin position="139"/>
        <end position="164"/>
    </location>
</feature>
<gene>
    <name evidence="3" type="ORF">IBL26_06010</name>
</gene>
<dbReference type="InterPro" id="IPR036928">
    <property type="entry name" value="AS_sf"/>
</dbReference>
<organism evidence="3 4">
    <name type="scientific">Teichococcus aerophilus</name>
    <dbReference type="NCBI Taxonomy" id="1224513"/>
    <lineage>
        <taxon>Bacteria</taxon>
        <taxon>Pseudomonadati</taxon>
        <taxon>Pseudomonadota</taxon>
        <taxon>Alphaproteobacteria</taxon>
        <taxon>Acetobacterales</taxon>
        <taxon>Roseomonadaceae</taxon>
        <taxon>Roseomonas</taxon>
    </lineage>
</organism>
<proteinExistence type="predicted"/>
<reference evidence="3 4" key="1">
    <citation type="journal article" date="2013" name="Int. J. Syst. Evol. Microbiol.">
        <title>Roseomonas aerophila sp. nov., isolated from air.</title>
        <authorList>
            <person name="Kim S.J."/>
            <person name="Weon H.Y."/>
            <person name="Ahn J.H."/>
            <person name="Hong S.B."/>
            <person name="Seok S.J."/>
            <person name="Whang K.S."/>
            <person name="Kwon S.W."/>
        </authorList>
    </citation>
    <scope>NUCLEOTIDE SEQUENCE [LARGE SCALE GENOMIC DNA]</scope>
    <source>
        <strain evidence="3 4">NBRC 108923</strain>
    </source>
</reference>
<dbReference type="PANTHER" id="PTHR11895">
    <property type="entry name" value="TRANSAMIDASE"/>
    <property type="match status" value="1"/>
</dbReference>
<evidence type="ECO:0000256" key="1">
    <source>
        <dbReference type="SAM" id="MobiDB-lite"/>
    </source>
</evidence>
<feature type="domain" description="Amidase" evidence="2">
    <location>
        <begin position="37"/>
        <end position="451"/>
    </location>
</feature>
<protein>
    <submittedName>
        <fullName evidence="3">Amidase</fullName>
    </submittedName>
</protein>
<dbReference type="Proteomes" id="UP000626026">
    <property type="component" value="Unassembled WGS sequence"/>
</dbReference>
<accession>A0ABR7RJ83</accession>
<dbReference type="InterPro" id="IPR000120">
    <property type="entry name" value="Amidase"/>
</dbReference>
<dbReference type="SUPFAM" id="SSF75304">
    <property type="entry name" value="Amidase signature (AS) enzymes"/>
    <property type="match status" value="1"/>
</dbReference>
<dbReference type="InterPro" id="IPR023631">
    <property type="entry name" value="Amidase_dom"/>
</dbReference>
<dbReference type="PANTHER" id="PTHR11895:SF151">
    <property type="entry name" value="GLUTAMYL-TRNA(GLN) AMIDOTRANSFERASE SUBUNIT A"/>
    <property type="match status" value="1"/>
</dbReference>
<dbReference type="Pfam" id="PF01425">
    <property type="entry name" value="Amidase"/>
    <property type="match status" value="1"/>
</dbReference>
<name>A0ABR7RJ83_9PROT</name>
<dbReference type="RefSeq" id="WP_187783562.1">
    <property type="nucleotide sequence ID" value="NZ_JACTVA010000007.1"/>
</dbReference>
<feature type="compositionally biased region" description="Polar residues" evidence="1">
    <location>
        <begin position="139"/>
        <end position="149"/>
    </location>
</feature>
<evidence type="ECO:0000259" key="2">
    <source>
        <dbReference type="Pfam" id="PF01425"/>
    </source>
</evidence>
<evidence type="ECO:0000313" key="3">
    <source>
        <dbReference type="EMBL" id="MBC9206383.1"/>
    </source>
</evidence>
<sequence length="472" mass="49755">MNDRHSTAYDVRQRPPLTFHDAVPAFQSCADTPRAYLERCLATIGEREAVVQAWVVLNEAGARAAADASTQRWRAGQPLSAIDGMPIGIKDLIATQDMPTQMGCAAYRGHFPKHDAALVQALRAAGAIILGKTVTTELGMSEPGPTTNPYHPGHTPGGSSSGSAAAVGAGMVPAAIGTQVGGSIIRPASYCGNVALKPTQGAINRGERQGLSQATAGVHANAVQDMWQVAIEIARRVGGDPGAPGLFGPAAPPAAERPARLIVMESEGWALLDTASRDAFEAILDQLRVAGVEILHRNQHPWIEAFERSIADARAMTNEICAFENLSTMRSLLAQSPNGVSERMKRRHATGEAMNLDGYRRRLLQREEARRHLAALAPLADALIAPASPGPAPAWAGDIPGQPLNPRPTGDIAFNAATSALGAPAVTVPLASVHGLPMGIQLIGQPHMDARTTALARWMLETLRPHEAPGQP</sequence>
<comment type="caution">
    <text evidence="3">The sequence shown here is derived from an EMBL/GenBank/DDBJ whole genome shotgun (WGS) entry which is preliminary data.</text>
</comment>
<dbReference type="Gene3D" id="3.90.1300.10">
    <property type="entry name" value="Amidase signature (AS) domain"/>
    <property type="match status" value="1"/>
</dbReference>